<protein>
    <recommendedName>
        <fullName evidence="5">DNA topoisomerase (ATP-hydrolyzing)</fullName>
        <ecNumber evidence="5">5.6.2.2</ecNumber>
    </recommendedName>
</protein>
<dbReference type="PANTHER" id="PTHR10169">
    <property type="entry name" value="DNA TOPOISOMERASE/GYRASE"/>
    <property type="match status" value="1"/>
</dbReference>
<dbReference type="Gene3D" id="3.40.50.670">
    <property type="match status" value="1"/>
</dbReference>
<evidence type="ECO:0000256" key="3">
    <source>
        <dbReference type="ARBA" id="ARBA00001946"/>
    </source>
</evidence>
<dbReference type="PRINTS" id="PR00418">
    <property type="entry name" value="TPI2FAMILY"/>
</dbReference>
<evidence type="ECO:0000256" key="2">
    <source>
        <dbReference type="ARBA" id="ARBA00001913"/>
    </source>
</evidence>
<dbReference type="InterPro" id="IPR050634">
    <property type="entry name" value="DNA_Topoisomerase_II"/>
</dbReference>
<dbReference type="GO" id="GO:0005524">
    <property type="term" value="F:ATP binding"/>
    <property type="evidence" value="ECO:0007669"/>
    <property type="project" value="InterPro"/>
</dbReference>
<dbReference type="Gene3D" id="3.30.1360.40">
    <property type="match status" value="1"/>
</dbReference>
<keyword evidence="8" id="KW-0238">DNA-binding</keyword>
<dbReference type="GO" id="GO:0000712">
    <property type="term" value="P:resolution of meiotic recombination intermediates"/>
    <property type="evidence" value="ECO:0007669"/>
    <property type="project" value="TreeGrafter"/>
</dbReference>
<evidence type="ECO:0000259" key="11">
    <source>
        <dbReference type="PROSITE" id="PS50880"/>
    </source>
</evidence>
<sequence length="1225" mass="140270">MASADIFTIENDIKFNLHRTANSGVFERVHKKYAIKSNLKDVYKTVLEHSPCLLKCIDEGIVNASDQILKKNKVTEINVNIDQISGIITIRNNGKGIPHKVHKDGSKFLDRKIRTPELIFTNFRCGSNLDDDESGKGRDTGGCNGIGIKLAVIHSDWFRLETVSKKDVYKQKFEMNLSKMELDIEPPTIEPYEDESYTQIEFLPHYKRFGYSNPPSKNDMIDLIDILRYRVYHLAIFLHNKKVVVTFNGEEFKTEGVKSLIDSIEPDGPETYPIIKTKSDSKEYIDYAIKVRTGKFITTSIVNGVVVSDGTHITHLTRAINIKLKELQKDKDKDKKLDCKNYLCVVATGNILIKNWGNQSKDKLEMRETDFKDFTFKDSVITKISKEIMEKSKVVDLKKAIKPKVDKKAIYDKYTAAKKLKGDTTLFIAEGDSAMLLLKRILAKGGSKYTSDNTGIFSLGGVPSNIAKGITEDVDEEGDTVELASEKFYESKVFGALVQCLKIDPTKTYKTKEELKSLSYNKIVICVDADLDGIGNICSLVLQVFYRLWPNIFKHGILNIWNSPILRVTNNSGKVLKEFKFEQEFKKWQPKMPKDAKIAYIKGLAGHDDKYIKSMSERFDSDLVKIKSGKDTKSQFEVYFGKDSSSRKEVLATPVVDFSVEEIYQMNNEQYLLCDRHLDKNTKEFQIYAMQRTLPGLDNLTPVRRKCFTSFYKHNQTSPMKVFQAGGRVAFEYLYHHGDASIQGAIIKMTHKFPGSNMIPLLIGDGQLGSRNRKGKDAGEARYVGASLNKKIAEAMFRKDDFPILLKSFSDGIEVEPKYYIPTLPLPILEFQKSVSYAWSLNVYPRDIKAVCDVLKKLCKDEEITEKDKNLPLSKEHFKGKLKFKTVEEVEKVYMKGKYEQLKEGKTDVFHITELPLTVTPKAVELALIADEDIVSDIFNHTTDEVSIKVELKPGAIDKIPKKYGSIDKFLRLECYMKEHINFINEHGIIEQFDTAYKVLKRCFDLNKNKYKLKIDRELLLLIYKIVLEQNVIKFIECDEIEKIKKKEDAEINKILDEDKFDRINSTILNTESKYTTDELIEKLELNKKFDYLMSIRVSDVTKQELDKRNKHLEEMLKRQKQLEEQLKEKPFAGSKQYMDDIDNAYNIVHAFNTANKGNKKISFEIDSTKADCDLLSFKIDSTKANCNSLSFENYSIKADCDSLSFENDSTKADCDLLSSGKSLW</sequence>
<feature type="coiled-coil region" evidence="10">
    <location>
        <begin position="1103"/>
        <end position="1130"/>
    </location>
</feature>
<dbReference type="InterPro" id="IPR013760">
    <property type="entry name" value="Topo_IIA-like_dom_sf"/>
</dbReference>
<dbReference type="GO" id="GO:0005634">
    <property type="term" value="C:nucleus"/>
    <property type="evidence" value="ECO:0007669"/>
    <property type="project" value="TreeGrafter"/>
</dbReference>
<dbReference type="SUPFAM" id="SSF55874">
    <property type="entry name" value="ATPase domain of HSP90 chaperone/DNA topoisomerase II/histidine kinase"/>
    <property type="match status" value="1"/>
</dbReference>
<keyword evidence="9" id="KW-0413">Isomerase</keyword>
<evidence type="ECO:0000256" key="9">
    <source>
        <dbReference type="ARBA" id="ARBA00023235"/>
    </source>
</evidence>
<dbReference type="InterPro" id="IPR013759">
    <property type="entry name" value="Topo_IIA_B_C"/>
</dbReference>
<dbReference type="InterPro" id="IPR002205">
    <property type="entry name" value="Topo_IIA_dom_A"/>
</dbReference>
<dbReference type="SMART" id="SM00434">
    <property type="entry name" value="TOP4c"/>
    <property type="match status" value="1"/>
</dbReference>
<dbReference type="GO" id="GO:0003918">
    <property type="term" value="F:DNA topoisomerase type II (double strand cut, ATP-hydrolyzing) activity"/>
    <property type="evidence" value="ECO:0007669"/>
    <property type="project" value="UniProtKB-EC"/>
</dbReference>
<dbReference type="SMART" id="SM00433">
    <property type="entry name" value="TOP2c"/>
    <property type="match status" value="1"/>
</dbReference>
<evidence type="ECO:0000256" key="5">
    <source>
        <dbReference type="ARBA" id="ARBA00012895"/>
    </source>
</evidence>
<dbReference type="InterPro" id="IPR013758">
    <property type="entry name" value="Topo_IIA_A/C_ab"/>
</dbReference>
<reference evidence="13" key="1">
    <citation type="journal article" date="2020" name="Nature">
        <title>Giant virus diversity and host interactions through global metagenomics.</title>
        <authorList>
            <person name="Schulz F."/>
            <person name="Roux S."/>
            <person name="Paez-Espino D."/>
            <person name="Jungbluth S."/>
            <person name="Walsh D.A."/>
            <person name="Denef V.J."/>
            <person name="McMahon K.D."/>
            <person name="Konstantinidis K.T."/>
            <person name="Eloe-Fadrosh E.A."/>
            <person name="Kyrpides N.C."/>
            <person name="Woyke T."/>
        </authorList>
    </citation>
    <scope>NUCLEOTIDE SEQUENCE</scope>
    <source>
        <strain evidence="13">GVMAG-M-3300027833-19</strain>
    </source>
</reference>
<comment type="cofactor">
    <cofactor evidence="2">
        <name>Ca(2+)</name>
        <dbReference type="ChEBI" id="CHEBI:29108"/>
    </cofactor>
</comment>
<evidence type="ECO:0000256" key="8">
    <source>
        <dbReference type="ARBA" id="ARBA00023125"/>
    </source>
</evidence>
<dbReference type="PANTHER" id="PTHR10169:SF49">
    <property type="entry name" value="DNA TOPOISOMERASE 2, MITOCHONDRIAL"/>
    <property type="match status" value="1"/>
</dbReference>
<organism evidence="13">
    <name type="scientific">viral metagenome</name>
    <dbReference type="NCBI Taxonomy" id="1070528"/>
    <lineage>
        <taxon>unclassified sequences</taxon>
        <taxon>metagenomes</taxon>
        <taxon>organismal metagenomes</taxon>
    </lineage>
</organism>
<dbReference type="Gene3D" id="3.30.1490.30">
    <property type="match status" value="1"/>
</dbReference>
<dbReference type="GO" id="GO:0006265">
    <property type="term" value="P:DNA topological change"/>
    <property type="evidence" value="ECO:0007669"/>
    <property type="project" value="InterPro"/>
</dbReference>
<dbReference type="InterPro" id="IPR001154">
    <property type="entry name" value="TopoII_euk"/>
</dbReference>
<dbReference type="Pfam" id="PF00521">
    <property type="entry name" value="DNA_topoisoIV"/>
    <property type="match status" value="1"/>
</dbReference>
<evidence type="ECO:0000256" key="7">
    <source>
        <dbReference type="ARBA" id="ARBA00023029"/>
    </source>
</evidence>
<dbReference type="InterPro" id="IPR014721">
    <property type="entry name" value="Ribsml_uS5_D2-typ_fold_subgr"/>
</dbReference>
<keyword evidence="6" id="KW-0460">Magnesium</keyword>
<dbReference type="PROSITE" id="PS50880">
    <property type="entry name" value="TOPRIM"/>
    <property type="match status" value="1"/>
</dbReference>
<dbReference type="Gene3D" id="3.30.565.10">
    <property type="entry name" value="Histidine kinase-like ATPase, C-terminal domain"/>
    <property type="match status" value="1"/>
</dbReference>
<accession>A0A6C0LLU5</accession>
<keyword evidence="10" id="KW-0175">Coiled coil</keyword>
<evidence type="ECO:0000256" key="1">
    <source>
        <dbReference type="ARBA" id="ARBA00000185"/>
    </source>
</evidence>
<dbReference type="GO" id="GO:0003677">
    <property type="term" value="F:DNA binding"/>
    <property type="evidence" value="ECO:0007669"/>
    <property type="project" value="UniProtKB-KW"/>
</dbReference>
<dbReference type="SUPFAM" id="SSF56719">
    <property type="entry name" value="Type II DNA topoisomerase"/>
    <property type="match status" value="1"/>
</dbReference>
<keyword evidence="7" id="KW-0799">Topoisomerase</keyword>
<comment type="catalytic activity">
    <reaction evidence="1">
        <text>ATP-dependent breakage, passage and rejoining of double-stranded DNA.</text>
        <dbReference type="EC" id="5.6.2.2"/>
    </reaction>
</comment>
<dbReference type="InterPro" id="IPR001241">
    <property type="entry name" value="Topo_IIA"/>
</dbReference>
<comment type="similarity">
    <text evidence="4">Belongs to the type II topoisomerase family.</text>
</comment>
<evidence type="ECO:0000256" key="6">
    <source>
        <dbReference type="ARBA" id="ARBA00022842"/>
    </source>
</evidence>
<comment type="cofactor">
    <cofactor evidence="3">
        <name>Mg(2+)</name>
        <dbReference type="ChEBI" id="CHEBI:18420"/>
    </cofactor>
</comment>
<dbReference type="Pfam" id="PF01751">
    <property type="entry name" value="Toprim"/>
    <property type="match status" value="1"/>
</dbReference>
<dbReference type="EMBL" id="MN740509">
    <property type="protein sequence ID" value="QHU30524.1"/>
    <property type="molecule type" value="Genomic_DNA"/>
</dbReference>
<dbReference type="AlphaFoldDB" id="A0A6C0LLU5"/>
<proteinExistence type="inferred from homology"/>
<dbReference type="PROSITE" id="PS52040">
    <property type="entry name" value="TOPO_IIA"/>
    <property type="match status" value="1"/>
</dbReference>
<dbReference type="Gene3D" id="3.30.230.10">
    <property type="match status" value="1"/>
</dbReference>
<dbReference type="GO" id="GO:0000819">
    <property type="term" value="P:sister chromatid segregation"/>
    <property type="evidence" value="ECO:0007669"/>
    <property type="project" value="TreeGrafter"/>
</dbReference>
<evidence type="ECO:0000313" key="13">
    <source>
        <dbReference type="EMBL" id="QHU30524.1"/>
    </source>
</evidence>
<dbReference type="Gene3D" id="3.90.199.10">
    <property type="entry name" value="Topoisomerase II, domain 5"/>
    <property type="match status" value="1"/>
</dbReference>
<evidence type="ECO:0000256" key="10">
    <source>
        <dbReference type="SAM" id="Coils"/>
    </source>
</evidence>
<evidence type="ECO:0000259" key="12">
    <source>
        <dbReference type="PROSITE" id="PS52040"/>
    </source>
</evidence>
<dbReference type="EC" id="5.6.2.2" evidence="5"/>
<dbReference type="PRINTS" id="PR01158">
    <property type="entry name" value="TOPISMRASEII"/>
</dbReference>
<feature type="domain" description="Toprim" evidence="11">
    <location>
        <begin position="424"/>
        <end position="560"/>
    </location>
</feature>
<feature type="domain" description="Topo IIA-type catalytic" evidence="12">
    <location>
        <begin position="693"/>
        <end position="1142"/>
    </location>
</feature>
<dbReference type="InterPro" id="IPR006171">
    <property type="entry name" value="TOPRIM_dom"/>
</dbReference>
<name>A0A6C0LLU5_9ZZZZ</name>
<evidence type="ECO:0000256" key="4">
    <source>
        <dbReference type="ARBA" id="ARBA00011080"/>
    </source>
</evidence>
<dbReference type="InterPro" id="IPR036890">
    <property type="entry name" value="HATPase_C_sf"/>
</dbReference>